<comment type="caution">
    <text evidence="1">The sequence shown here is derived from an EMBL/GenBank/DDBJ whole genome shotgun (WGS) entry which is preliminary data.</text>
</comment>
<proteinExistence type="predicted"/>
<organism evidence="1 2">
    <name type="scientific">Paractinoplanes tereljensis</name>
    <dbReference type="NCBI Taxonomy" id="571912"/>
    <lineage>
        <taxon>Bacteria</taxon>
        <taxon>Bacillati</taxon>
        <taxon>Actinomycetota</taxon>
        <taxon>Actinomycetes</taxon>
        <taxon>Micromonosporales</taxon>
        <taxon>Micromonosporaceae</taxon>
        <taxon>Paractinoplanes</taxon>
    </lineage>
</organism>
<gene>
    <name evidence="1" type="ORF">Ate02nite_12810</name>
</gene>
<dbReference type="EMBL" id="BOMY01000008">
    <property type="protein sequence ID" value="GIF18551.1"/>
    <property type="molecule type" value="Genomic_DNA"/>
</dbReference>
<dbReference type="RefSeq" id="WP_203800440.1">
    <property type="nucleotide sequence ID" value="NZ_BOMY01000008.1"/>
</dbReference>
<sequence length="92" mass="10606">MTRRRRTARPVPLTPLHRRDWHTLWRRCTCGLTSPCVDRTVPAKPRPFPPPPPAPIHTRRALPTYSEYLATIPFPVYCGFAAMRNFSSELPP</sequence>
<dbReference type="AlphaFoldDB" id="A0A919NID6"/>
<dbReference type="Proteomes" id="UP000623608">
    <property type="component" value="Unassembled WGS sequence"/>
</dbReference>
<evidence type="ECO:0000313" key="2">
    <source>
        <dbReference type="Proteomes" id="UP000623608"/>
    </source>
</evidence>
<evidence type="ECO:0000313" key="1">
    <source>
        <dbReference type="EMBL" id="GIF18551.1"/>
    </source>
</evidence>
<name>A0A919NID6_9ACTN</name>
<keyword evidence="2" id="KW-1185">Reference proteome</keyword>
<accession>A0A919NID6</accession>
<reference evidence="1" key="1">
    <citation type="submission" date="2021-01" db="EMBL/GenBank/DDBJ databases">
        <title>Whole genome shotgun sequence of Actinoplanes tereljensis NBRC 105297.</title>
        <authorList>
            <person name="Komaki H."/>
            <person name="Tamura T."/>
        </authorList>
    </citation>
    <scope>NUCLEOTIDE SEQUENCE</scope>
    <source>
        <strain evidence="1">NBRC 105297</strain>
    </source>
</reference>
<protein>
    <submittedName>
        <fullName evidence="1">Uncharacterized protein</fullName>
    </submittedName>
</protein>